<feature type="domain" description="Spermatogenesis-associated protein 1 C-terminal" evidence="3">
    <location>
        <begin position="281"/>
        <end position="427"/>
    </location>
</feature>
<dbReference type="EMBL" id="KK684628">
    <property type="protein sequence ID" value="KFQ14054.1"/>
    <property type="molecule type" value="Genomic_DNA"/>
</dbReference>
<name>A0A091QXF5_LEPDC</name>
<reference evidence="4 5" key="1">
    <citation type="submission" date="2014-04" db="EMBL/GenBank/DDBJ databases">
        <title>Genome evolution of avian class.</title>
        <authorList>
            <person name="Zhang G."/>
            <person name="Li C."/>
        </authorList>
    </citation>
    <scope>NUCLEOTIDE SEQUENCE [LARGE SCALE GENOMIC DNA]</scope>
    <source>
        <strain evidence="4">BGI_N330</strain>
    </source>
</reference>
<dbReference type="InterPro" id="IPR039062">
    <property type="entry name" value="SPAT1"/>
</dbReference>
<evidence type="ECO:0000256" key="1">
    <source>
        <dbReference type="SAM" id="Coils"/>
    </source>
</evidence>
<dbReference type="Proteomes" id="UP000053001">
    <property type="component" value="Unassembled WGS sequence"/>
</dbReference>
<dbReference type="PANTHER" id="PTHR14421:SF3">
    <property type="entry name" value="SPERMATOGENESIS-ASSOCIATED PROTEIN 1"/>
    <property type="match status" value="1"/>
</dbReference>
<evidence type="ECO:0000256" key="2">
    <source>
        <dbReference type="SAM" id="MobiDB-lite"/>
    </source>
</evidence>
<accession>A0A091QXF5</accession>
<gene>
    <name evidence="4" type="ORF">N330_09752</name>
</gene>
<proteinExistence type="predicted"/>
<dbReference type="PANTHER" id="PTHR14421">
    <property type="entry name" value="SPERMATOGENESIS-ASSOCIATED PROTEIN 1"/>
    <property type="match status" value="1"/>
</dbReference>
<keyword evidence="5" id="KW-1185">Reference proteome</keyword>
<dbReference type="AlphaFoldDB" id="A0A091QXF5"/>
<evidence type="ECO:0000259" key="3">
    <source>
        <dbReference type="Pfam" id="PF15743"/>
    </source>
</evidence>
<evidence type="ECO:0000313" key="5">
    <source>
        <dbReference type="Proteomes" id="UP000053001"/>
    </source>
</evidence>
<sequence>MSFSQTRPQTSQLVELHVFYVPEEVWNFKLNTVPVALSSKFISAGFIRVSPHITLRVLREKLGEYLGGVAVADKFKFLKCIGKKLAVVKAKQETELELKSFAPPYALYPELYLLPGVEYFEDVYPLPSSTQQRHHFNTEANRTQDKQIQFREKGKFNQCNQNGSSGSLFPPSHSNPADRESGKSDLVLQSSRQNRFVQDQKELNAPKWNGKAKGTALTRHVDHKLTNVENNDHQKDTKLRRDRTQDAGIVKIMEDQTTEYVCKKQRYLINIIISLENKMVEQLQQMKTDRRHMEKTREELIKKAKGLLEQNKLRRYHVREEWKKKYFEAKKATVSLEDALNKLRQELELYHQKLLLQLEARAGRKRLNNTTNSKNYTIIRITTVQHELDQLRRKLDDTKMKLIIEIKMRKQAASDLRALRAELTQKKIHSALILQSRKSGI</sequence>
<keyword evidence="1" id="KW-0175">Coiled coil</keyword>
<feature type="region of interest" description="Disordered" evidence="2">
    <location>
        <begin position="160"/>
        <end position="184"/>
    </location>
</feature>
<feature type="compositionally biased region" description="Polar residues" evidence="2">
    <location>
        <begin position="160"/>
        <end position="175"/>
    </location>
</feature>
<dbReference type="Pfam" id="PF15743">
    <property type="entry name" value="SPATA1_C"/>
    <property type="match status" value="1"/>
</dbReference>
<organism evidence="4 5">
    <name type="scientific">Leptosomus discolor</name>
    <name type="common">Madagascar cuckoo roller</name>
    <name type="synonym">Cuculus discolor</name>
    <dbReference type="NCBI Taxonomy" id="188344"/>
    <lineage>
        <taxon>Eukaryota</taxon>
        <taxon>Metazoa</taxon>
        <taxon>Chordata</taxon>
        <taxon>Craniata</taxon>
        <taxon>Vertebrata</taxon>
        <taxon>Euteleostomi</taxon>
        <taxon>Archelosauria</taxon>
        <taxon>Archosauria</taxon>
        <taxon>Dinosauria</taxon>
        <taxon>Saurischia</taxon>
        <taxon>Theropoda</taxon>
        <taxon>Coelurosauria</taxon>
        <taxon>Aves</taxon>
        <taxon>Neognathae</taxon>
        <taxon>Neoaves</taxon>
        <taxon>Telluraves</taxon>
        <taxon>Coraciimorphae</taxon>
        <taxon>Coraciiformes</taxon>
        <taxon>Leptosomidae</taxon>
        <taxon>Leptosomus</taxon>
    </lineage>
</organism>
<dbReference type="PhylomeDB" id="A0A091QXF5"/>
<feature type="coiled-coil region" evidence="1">
    <location>
        <begin position="283"/>
        <end position="353"/>
    </location>
</feature>
<evidence type="ECO:0000313" key="4">
    <source>
        <dbReference type="EMBL" id="KFQ14054.1"/>
    </source>
</evidence>
<dbReference type="InterPro" id="IPR031478">
    <property type="entry name" value="SPATA1_C"/>
</dbReference>
<protein>
    <submittedName>
        <fullName evidence="4">Spermatogenesis-associated protein 1</fullName>
    </submittedName>
</protein>